<gene>
    <name evidence="4" type="ORF">HRJ34_06715</name>
</gene>
<dbReference type="AlphaFoldDB" id="A0A975D520"/>
<dbReference type="InterPro" id="IPR011957">
    <property type="entry name" value="Benz_CoA_lig"/>
</dbReference>
<dbReference type="GO" id="GO:0005524">
    <property type="term" value="F:ATP binding"/>
    <property type="evidence" value="ECO:0007669"/>
    <property type="project" value="InterPro"/>
</dbReference>
<evidence type="ECO:0000313" key="4">
    <source>
        <dbReference type="EMBL" id="QTH23197.1"/>
    </source>
</evidence>
<evidence type="ECO:0000313" key="5">
    <source>
        <dbReference type="Proteomes" id="UP000664914"/>
    </source>
</evidence>
<dbReference type="InterPro" id="IPR025110">
    <property type="entry name" value="AMP-bd_C"/>
</dbReference>
<evidence type="ECO:0000259" key="3">
    <source>
        <dbReference type="Pfam" id="PF13193"/>
    </source>
</evidence>
<dbReference type="Pfam" id="PF00501">
    <property type="entry name" value="AMP-binding"/>
    <property type="match status" value="1"/>
</dbReference>
<reference evidence="4" key="2">
    <citation type="submission" date="2021-04" db="EMBL/GenBank/DDBJ databases">
        <title>Isolation and genomic analysis of the ibuprofen-degrading bacterium Sphingomonas strain MPO218.</title>
        <authorList>
            <person name="Aulestia M."/>
            <person name="Flores A."/>
            <person name="Mangas E.L."/>
            <person name="Perez-Pulido A.J."/>
            <person name="Santero E."/>
            <person name="Camacho E.M."/>
        </authorList>
    </citation>
    <scope>NUCLEOTIDE SEQUENCE</scope>
    <source>
        <strain evidence="4">MPO218</strain>
    </source>
</reference>
<dbReference type="GO" id="GO:0016878">
    <property type="term" value="F:acid-thiol ligase activity"/>
    <property type="evidence" value="ECO:0007669"/>
    <property type="project" value="TreeGrafter"/>
</dbReference>
<evidence type="ECO:0000256" key="1">
    <source>
        <dbReference type="ARBA" id="ARBA00022598"/>
    </source>
</evidence>
<feature type="domain" description="AMP-dependent synthetase/ligase" evidence="2">
    <location>
        <begin position="27"/>
        <end position="381"/>
    </location>
</feature>
<dbReference type="GO" id="GO:0016405">
    <property type="term" value="F:CoA-ligase activity"/>
    <property type="evidence" value="ECO:0007669"/>
    <property type="project" value="InterPro"/>
</dbReference>
<protein>
    <submittedName>
        <fullName evidence="4">Benzoate-CoA ligase family protein</fullName>
    </submittedName>
</protein>
<dbReference type="NCBIfam" id="TIGR02262">
    <property type="entry name" value="benz_CoA_lig"/>
    <property type="match status" value="1"/>
</dbReference>
<dbReference type="InterPro" id="IPR045851">
    <property type="entry name" value="AMP-bd_C_sf"/>
</dbReference>
<feature type="domain" description="AMP-binding enzyme C-terminal" evidence="3">
    <location>
        <begin position="431"/>
        <end position="509"/>
    </location>
</feature>
<proteinExistence type="predicted"/>
<sequence length="521" mass="56232">MATAGEADSVQSYNAAADLIDRNLIDRADKIAVIDDLGRYSYREIAERVDRFAGYLAGLGVPVESRILLCLQDSVNFPVAALGAIKAGLIPVMVNPLLPSSDLDYMLRDSRARLLVASAGAWPSLDPVMVGQPYLQTILVADGDAPAGTIAFADAVAGAQPIAEAAATRADEPCLWQYSSGTTGRPKGTVHSHANVQRLMGLYPRQILGLDENDVTYSAAKLFFGYGFGNGLVFPFSVGATAILMAGRPTAEAVWRRLIDHRPTIFFGVPTLYASLLAAPEAPERDRLALRLCTSAGEALPRPIGEQWRARYGTDILDGIGSTEMFHIFLSNRPGDVAYGTTGLPVDGYELRLVDEAGQPVADGDVGELHVKGPTSALGYWCNREKTQATFVGEWTRTGDKFLRSAEGRYVYCGRSDDMLKVSGIYVSPFEVETALLSHEAVREAAVVGWADEQGLIKPKAFVVLGDGQAPSDAIEAALKAHVKQLLAPYKYPRWIEFLDALPKTATGKVERYKLRQPPAA</sequence>
<dbReference type="PANTHER" id="PTHR43352:SF1">
    <property type="entry name" value="ANTHRANILATE--COA LIGASE"/>
    <property type="match status" value="1"/>
</dbReference>
<keyword evidence="1 4" id="KW-0436">Ligase</keyword>
<dbReference type="InterPro" id="IPR000873">
    <property type="entry name" value="AMP-dep_synth/lig_dom"/>
</dbReference>
<name>A0A975D520_9SPHN</name>
<dbReference type="GO" id="GO:0044550">
    <property type="term" value="P:secondary metabolite biosynthetic process"/>
    <property type="evidence" value="ECO:0007669"/>
    <property type="project" value="TreeGrafter"/>
</dbReference>
<accession>A0A975D520</accession>
<dbReference type="Gene3D" id="3.30.300.30">
    <property type="match status" value="1"/>
</dbReference>
<dbReference type="PANTHER" id="PTHR43352">
    <property type="entry name" value="ACETYL-COA SYNTHETASE"/>
    <property type="match status" value="1"/>
</dbReference>
<dbReference type="SUPFAM" id="SSF56801">
    <property type="entry name" value="Acetyl-CoA synthetase-like"/>
    <property type="match status" value="1"/>
</dbReference>
<reference evidence="4" key="1">
    <citation type="submission" date="2020-07" db="EMBL/GenBank/DDBJ databases">
        <authorList>
            <person name="Camacho E."/>
        </authorList>
    </citation>
    <scope>NUCLEOTIDE SEQUENCE</scope>
    <source>
        <strain evidence="4">MPO218</strain>
    </source>
</reference>
<evidence type="ECO:0000259" key="2">
    <source>
        <dbReference type="Pfam" id="PF00501"/>
    </source>
</evidence>
<dbReference type="Pfam" id="PF13193">
    <property type="entry name" value="AMP-binding_C"/>
    <property type="match status" value="1"/>
</dbReference>
<dbReference type="Gene3D" id="2.30.38.10">
    <property type="entry name" value="Luciferase, Domain 3"/>
    <property type="match status" value="1"/>
</dbReference>
<dbReference type="Gene3D" id="3.40.50.980">
    <property type="match status" value="1"/>
</dbReference>
<dbReference type="EMBL" id="CP059319">
    <property type="protein sequence ID" value="QTH23197.1"/>
    <property type="molecule type" value="Genomic_DNA"/>
</dbReference>
<organism evidence="4 5">
    <name type="scientific">Rhizorhabdus wittichii</name>
    <dbReference type="NCBI Taxonomy" id="160791"/>
    <lineage>
        <taxon>Bacteria</taxon>
        <taxon>Pseudomonadati</taxon>
        <taxon>Pseudomonadota</taxon>
        <taxon>Alphaproteobacteria</taxon>
        <taxon>Sphingomonadales</taxon>
        <taxon>Sphingomonadaceae</taxon>
        <taxon>Rhizorhabdus</taxon>
    </lineage>
</organism>
<dbReference type="Proteomes" id="UP000664914">
    <property type="component" value="Chromosome"/>
</dbReference>
<dbReference type="Gene3D" id="3.40.50.12820">
    <property type="match status" value="1"/>
</dbReference>